<sequence>MLTPLSLPESTSSEEWYSAESSCESPSVGCSPVIRQPRSRRRYIILTDEDSDSDGGDCRPVSPSSLLATNRTKPGCQEIIVLSSDDASPEDIDNAVESPTLHDPPLPKHSSPIGRIIRPNLRRLDRRRIILKASSSNLNPNHTNVLIPLSSPHAALGKESEFDILYHQALTNFRRYRDVLAQALYHRFNATVFDHRVILDGPIRWSTTLNKTAGRTHCGWVTKGKERKCWIELATKVVDSVARLQETLLHELCHGAVWMVDGSRESHGPLFRKWAQRASRQWPTIPVTTRHSYDINYKFKYVCASSHCGIVYGRHSKSIDTTRQVCGKCKGRLVLTNRRGEQVTKRTLNPYQQFVKTHYRTVQQQYPGLSHQQIMKRVATLYKTKDVDEVATTLNQIALN</sequence>
<dbReference type="PANTHER" id="PTHR23099">
    <property type="entry name" value="TRANSCRIPTIONAL REGULATOR"/>
    <property type="match status" value="1"/>
</dbReference>
<dbReference type="SMART" id="SM00731">
    <property type="entry name" value="SprT"/>
    <property type="match status" value="1"/>
</dbReference>
<dbReference type="CDD" id="cd00084">
    <property type="entry name" value="HMG-box_SF"/>
    <property type="match status" value="1"/>
</dbReference>
<dbReference type="InterPro" id="IPR006640">
    <property type="entry name" value="SprT-like_domain"/>
</dbReference>
<dbReference type="GO" id="GO:0005634">
    <property type="term" value="C:nucleus"/>
    <property type="evidence" value="ECO:0007669"/>
    <property type="project" value="TreeGrafter"/>
</dbReference>
<feature type="region of interest" description="Disordered" evidence="1">
    <location>
        <begin position="1"/>
        <end position="33"/>
    </location>
</feature>
<feature type="compositionally biased region" description="Low complexity" evidence="1">
    <location>
        <begin position="1"/>
        <end position="15"/>
    </location>
</feature>
<evidence type="ECO:0000313" key="3">
    <source>
        <dbReference type="EMBL" id="KAJ1966369.1"/>
    </source>
</evidence>
<keyword evidence="4" id="KW-1185">Reference proteome</keyword>
<evidence type="ECO:0000259" key="2">
    <source>
        <dbReference type="SMART" id="SM00731"/>
    </source>
</evidence>
<evidence type="ECO:0000256" key="1">
    <source>
        <dbReference type="SAM" id="MobiDB-lite"/>
    </source>
</evidence>
<accession>A0A9W8E3V1</accession>
<evidence type="ECO:0000313" key="4">
    <source>
        <dbReference type="Proteomes" id="UP001150925"/>
    </source>
</evidence>
<organism evidence="3 4">
    <name type="scientific">Dispira parvispora</name>
    <dbReference type="NCBI Taxonomy" id="1520584"/>
    <lineage>
        <taxon>Eukaryota</taxon>
        <taxon>Fungi</taxon>
        <taxon>Fungi incertae sedis</taxon>
        <taxon>Zoopagomycota</taxon>
        <taxon>Kickxellomycotina</taxon>
        <taxon>Dimargaritomycetes</taxon>
        <taxon>Dimargaritales</taxon>
        <taxon>Dimargaritaceae</taxon>
        <taxon>Dispira</taxon>
    </lineage>
</organism>
<reference evidence="3" key="1">
    <citation type="submission" date="2022-07" db="EMBL/GenBank/DDBJ databases">
        <title>Phylogenomic reconstructions and comparative analyses of Kickxellomycotina fungi.</title>
        <authorList>
            <person name="Reynolds N.K."/>
            <person name="Stajich J.E."/>
            <person name="Barry K."/>
            <person name="Grigoriev I.V."/>
            <person name="Crous P."/>
            <person name="Smith M.E."/>
        </authorList>
    </citation>
    <scope>NUCLEOTIDE SEQUENCE</scope>
    <source>
        <strain evidence="3">RSA 1196</strain>
    </source>
</reference>
<comment type="caution">
    <text evidence="3">The sequence shown here is derived from an EMBL/GenBank/DDBJ whole genome shotgun (WGS) entry which is preliminary data.</text>
</comment>
<proteinExistence type="predicted"/>
<dbReference type="EMBL" id="JANBPY010000518">
    <property type="protein sequence ID" value="KAJ1966369.1"/>
    <property type="molecule type" value="Genomic_DNA"/>
</dbReference>
<dbReference type="AlphaFoldDB" id="A0A9W8E3V1"/>
<dbReference type="Gene3D" id="1.10.30.10">
    <property type="entry name" value="High mobility group box domain"/>
    <property type="match status" value="1"/>
</dbReference>
<dbReference type="PANTHER" id="PTHR23099:SF0">
    <property type="entry name" value="GERM CELL NUCLEAR ACIDIC PROTEIN"/>
    <property type="match status" value="1"/>
</dbReference>
<protein>
    <recommendedName>
        <fullName evidence="2">SprT-like domain-containing protein</fullName>
    </recommendedName>
</protein>
<name>A0A9W8E3V1_9FUNG</name>
<dbReference type="InterPro" id="IPR036910">
    <property type="entry name" value="HMG_box_dom_sf"/>
</dbReference>
<dbReference type="OrthoDB" id="5595207at2759"/>
<dbReference type="GO" id="GO:0006950">
    <property type="term" value="P:response to stress"/>
    <property type="evidence" value="ECO:0007669"/>
    <property type="project" value="UniProtKB-ARBA"/>
</dbReference>
<gene>
    <name evidence="3" type="ORF">IWQ62_002440</name>
</gene>
<dbReference type="Proteomes" id="UP001150925">
    <property type="component" value="Unassembled WGS sequence"/>
</dbReference>
<feature type="domain" description="SprT-like" evidence="2">
    <location>
        <begin position="178"/>
        <end position="336"/>
    </location>
</feature>
<dbReference type="Pfam" id="PF10263">
    <property type="entry name" value="SprT-like"/>
    <property type="match status" value="1"/>
</dbReference>
<dbReference type="SUPFAM" id="SSF47095">
    <property type="entry name" value="HMG-box"/>
    <property type="match status" value="1"/>
</dbReference>